<reference evidence="2 3" key="1">
    <citation type="submission" date="2024-01" db="EMBL/GenBank/DDBJ databases">
        <authorList>
            <person name="Alioto T."/>
            <person name="Alioto T."/>
            <person name="Gomez Garrido J."/>
        </authorList>
    </citation>
    <scope>NUCLEOTIDE SEQUENCE [LARGE SCALE GENOMIC DNA]</scope>
</reference>
<evidence type="ECO:0000256" key="1">
    <source>
        <dbReference type="SAM" id="MobiDB-lite"/>
    </source>
</evidence>
<keyword evidence="3" id="KW-1185">Reference proteome</keyword>
<feature type="region of interest" description="Disordered" evidence="1">
    <location>
        <begin position="1"/>
        <end position="65"/>
    </location>
</feature>
<name>A0AAV1Q1A5_SCOSC</name>
<comment type="caution">
    <text evidence="2">The sequence shown here is derived from an EMBL/GenBank/DDBJ whole genome shotgun (WGS) entry which is preliminary data.</text>
</comment>
<organism evidence="2 3">
    <name type="scientific">Scomber scombrus</name>
    <name type="common">Atlantic mackerel</name>
    <name type="synonym">Scomber vernalis</name>
    <dbReference type="NCBI Taxonomy" id="13677"/>
    <lineage>
        <taxon>Eukaryota</taxon>
        <taxon>Metazoa</taxon>
        <taxon>Chordata</taxon>
        <taxon>Craniata</taxon>
        <taxon>Vertebrata</taxon>
        <taxon>Euteleostomi</taxon>
        <taxon>Actinopterygii</taxon>
        <taxon>Neopterygii</taxon>
        <taxon>Teleostei</taxon>
        <taxon>Neoteleostei</taxon>
        <taxon>Acanthomorphata</taxon>
        <taxon>Pelagiaria</taxon>
        <taxon>Scombriformes</taxon>
        <taxon>Scombridae</taxon>
        <taxon>Scomber</taxon>
    </lineage>
</organism>
<evidence type="ECO:0000313" key="2">
    <source>
        <dbReference type="EMBL" id="CAK6977413.1"/>
    </source>
</evidence>
<sequence length="135" mass="15291">MHSLRVKKGGGEKKQQIDQRQHSSHQKKKVEKKKKHSDSREAEAAAVLTEAESAEQSQDIAPNKKKVQELTWLLSAGRKKTGCSPQIYLLEITGFESFRAADAKRKKQRNLGKLKPRLMGTMGSVMEKNDPQFNF</sequence>
<dbReference type="Proteomes" id="UP001314229">
    <property type="component" value="Unassembled WGS sequence"/>
</dbReference>
<protein>
    <submittedName>
        <fullName evidence="2">Uncharacterized protein</fullName>
    </submittedName>
</protein>
<dbReference type="AlphaFoldDB" id="A0AAV1Q1A5"/>
<dbReference type="EMBL" id="CAWUFR010000407">
    <property type="protein sequence ID" value="CAK6977413.1"/>
    <property type="molecule type" value="Genomic_DNA"/>
</dbReference>
<accession>A0AAV1Q1A5</accession>
<proteinExistence type="predicted"/>
<feature type="compositionally biased region" description="Basic residues" evidence="1">
    <location>
        <begin position="22"/>
        <end position="37"/>
    </location>
</feature>
<feature type="compositionally biased region" description="Basic and acidic residues" evidence="1">
    <location>
        <begin position="9"/>
        <end position="21"/>
    </location>
</feature>
<gene>
    <name evidence="2" type="ORF">FSCOSCO3_A019995</name>
</gene>
<evidence type="ECO:0000313" key="3">
    <source>
        <dbReference type="Proteomes" id="UP001314229"/>
    </source>
</evidence>
<feature type="compositionally biased region" description="Low complexity" evidence="1">
    <location>
        <begin position="44"/>
        <end position="55"/>
    </location>
</feature>